<protein>
    <submittedName>
        <fullName evidence="2">Uncharacterized protein</fullName>
    </submittedName>
</protein>
<organism evidence="2 3">
    <name type="scientific">Maudiozyma humilis</name>
    <name type="common">Sour dough yeast</name>
    <name type="synonym">Kazachstania humilis</name>
    <dbReference type="NCBI Taxonomy" id="51915"/>
    <lineage>
        <taxon>Eukaryota</taxon>
        <taxon>Fungi</taxon>
        <taxon>Dikarya</taxon>
        <taxon>Ascomycota</taxon>
        <taxon>Saccharomycotina</taxon>
        <taxon>Saccharomycetes</taxon>
        <taxon>Saccharomycetales</taxon>
        <taxon>Saccharomycetaceae</taxon>
        <taxon>Maudiozyma</taxon>
    </lineage>
</organism>
<keyword evidence="1" id="KW-0472">Membrane</keyword>
<feature type="transmembrane region" description="Helical" evidence="1">
    <location>
        <begin position="21"/>
        <end position="42"/>
    </location>
</feature>
<accession>A0AAV5S777</accession>
<evidence type="ECO:0000256" key="1">
    <source>
        <dbReference type="SAM" id="Phobius"/>
    </source>
</evidence>
<dbReference type="EMBL" id="BTGD01000025">
    <property type="protein sequence ID" value="GMM58706.1"/>
    <property type="molecule type" value="Genomic_DNA"/>
</dbReference>
<keyword evidence="1" id="KW-1133">Transmembrane helix</keyword>
<sequence>MLFSAMRRYTIHTLKTKTAAGLGKGHINVMYVSLGFVLPFYLPAYRSQQYINQNKAAGGRKMKYGFT</sequence>
<evidence type="ECO:0000313" key="3">
    <source>
        <dbReference type="Proteomes" id="UP001377567"/>
    </source>
</evidence>
<dbReference type="AlphaFoldDB" id="A0AAV5S777"/>
<comment type="caution">
    <text evidence="2">The sequence shown here is derived from an EMBL/GenBank/DDBJ whole genome shotgun (WGS) entry which is preliminary data.</text>
</comment>
<dbReference type="Proteomes" id="UP001377567">
    <property type="component" value="Unassembled WGS sequence"/>
</dbReference>
<keyword evidence="1" id="KW-0812">Transmembrane</keyword>
<reference evidence="2 3" key="1">
    <citation type="journal article" date="2023" name="Elife">
        <title>Identification of key yeast species and microbe-microbe interactions impacting larval growth of Drosophila in the wild.</title>
        <authorList>
            <person name="Mure A."/>
            <person name="Sugiura Y."/>
            <person name="Maeda R."/>
            <person name="Honda K."/>
            <person name="Sakurai N."/>
            <person name="Takahashi Y."/>
            <person name="Watada M."/>
            <person name="Katoh T."/>
            <person name="Gotoh A."/>
            <person name="Gotoh Y."/>
            <person name="Taniguchi I."/>
            <person name="Nakamura K."/>
            <person name="Hayashi T."/>
            <person name="Katayama T."/>
            <person name="Uemura T."/>
            <person name="Hattori Y."/>
        </authorList>
    </citation>
    <scope>NUCLEOTIDE SEQUENCE [LARGE SCALE GENOMIC DNA]</scope>
    <source>
        <strain evidence="2 3">KH-74</strain>
    </source>
</reference>
<proteinExistence type="predicted"/>
<gene>
    <name evidence="2" type="ORF">DAKH74_053230</name>
</gene>
<keyword evidence="3" id="KW-1185">Reference proteome</keyword>
<name>A0AAV5S777_MAUHU</name>
<evidence type="ECO:0000313" key="2">
    <source>
        <dbReference type="EMBL" id="GMM58706.1"/>
    </source>
</evidence>